<sequence>MVETPEGCEHYRATERPECSGAVKKQKTCGLTLTATRLQQTFLLLQTPPSSPDSYQTSANLSPSPNSRTTRHVAHKTPKGEPRAATEDIKPLGRAHLETHSLQQKFSTQSDAGGNTP</sequence>
<feature type="region of interest" description="Disordered" evidence="1">
    <location>
        <begin position="46"/>
        <end position="117"/>
    </location>
</feature>
<gene>
    <name evidence="2" type="ORF">RRG08_020423</name>
</gene>
<feature type="compositionally biased region" description="Polar residues" evidence="1">
    <location>
        <begin position="52"/>
        <end position="68"/>
    </location>
</feature>
<name>A0AAE1B4U3_9GAST</name>
<evidence type="ECO:0000256" key="1">
    <source>
        <dbReference type="SAM" id="MobiDB-lite"/>
    </source>
</evidence>
<organism evidence="2 3">
    <name type="scientific">Elysia crispata</name>
    <name type="common">lettuce slug</name>
    <dbReference type="NCBI Taxonomy" id="231223"/>
    <lineage>
        <taxon>Eukaryota</taxon>
        <taxon>Metazoa</taxon>
        <taxon>Spiralia</taxon>
        <taxon>Lophotrochozoa</taxon>
        <taxon>Mollusca</taxon>
        <taxon>Gastropoda</taxon>
        <taxon>Heterobranchia</taxon>
        <taxon>Euthyneura</taxon>
        <taxon>Panpulmonata</taxon>
        <taxon>Sacoglossa</taxon>
        <taxon>Placobranchoidea</taxon>
        <taxon>Plakobranchidae</taxon>
        <taxon>Elysia</taxon>
    </lineage>
</organism>
<evidence type="ECO:0000313" key="2">
    <source>
        <dbReference type="EMBL" id="KAK3799688.1"/>
    </source>
</evidence>
<dbReference type="AlphaFoldDB" id="A0AAE1B4U3"/>
<feature type="compositionally biased region" description="Polar residues" evidence="1">
    <location>
        <begin position="100"/>
        <end position="117"/>
    </location>
</feature>
<dbReference type="Proteomes" id="UP001283361">
    <property type="component" value="Unassembled WGS sequence"/>
</dbReference>
<protein>
    <submittedName>
        <fullName evidence="2">Uncharacterized protein</fullName>
    </submittedName>
</protein>
<keyword evidence="3" id="KW-1185">Reference proteome</keyword>
<accession>A0AAE1B4U3</accession>
<evidence type="ECO:0000313" key="3">
    <source>
        <dbReference type="Proteomes" id="UP001283361"/>
    </source>
</evidence>
<feature type="compositionally biased region" description="Basic and acidic residues" evidence="1">
    <location>
        <begin position="78"/>
        <end position="99"/>
    </location>
</feature>
<dbReference type="EMBL" id="JAWDGP010000544">
    <property type="protein sequence ID" value="KAK3799688.1"/>
    <property type="molecule type" value="Genomic_DNA"/>
</dbReference>
<comment type="caution">
    <text evidence="2">The sequence shown here is derived from an EMBL/GenBank/DDBJ whole genome shotgun (WGS) entry which is preliminary data.</text>
</comment>
<reference evidence="2" key="1">
    <citation type="journal article" date="2023" name="G3 (Bethesda)">
        <title>A reference genome for the long-term kleptoplast-retaining sea slug Elysia crispata morphotype clarki.</title>
        <authorList>
            <person name="Eastman K.E."/>
            <person name="Pendleton A.L."/>
            <person name="Shaikh M.A."/>
            <person name="Suttiyut T."/>
            <person name="Ogas R."/>
            <person name="Tomko P."/>
            <person name="Gavelis G."/>
            <person name="Widhalm J.R."/>
            <person name="Wisecaver J.H."/>
        </authorList>
    </citation>
    <scope>NUCLEOTIDE SEQUENCE</scope>
    <source>
        <strain evidence="2">ECLA1</strain>
    </source>
</reference>
<proteinExistence type="predicted"/>